<proteinExistence type="predicted"/>
<dbReference type="Proteomes" id="UP000264980">
    <property type="component" value="Chromosome"/>
</dbReference>
<dbReference type="InterPro" id="IPR003610">
    <property type="entry name" value="CBM5/12"/>
</dbReference>
<evidence type="ECO:0000259" key="2">
    <source>
        <dbReference type="SMART" id="SM00495"/>
    </source>
</evidence>
<dbReference type="GO" id="GO:0005975">
    <property type="term" value="P:carbohydrate metabolic process"/>
    <property type="evidence" value="ECO:0007669"/>
    <property type="project" value="InterPro"/>
</dbReference>
<dbReference type="InterPro" id="IPR036573">
    <property type="entry name" value="CBM_sf_5/12"/>
</dbReference>
<accession>A0A345CWV3</accession>
<protein>
    <recommendedName>
        <fullName evidence="2">Chitin-binding type-3 domain-containing protein</fullName>
    </recommendedName>
</protein>
<evidence type="ECO:0000256" key="1">
    <source>
        <dbReference type="ARBA" id="ARBA00022801"/>
    </source>
</evidence>
<dbReference type="GO" id="GO:0004553">
    <property type="term" value="F:hydrolase activity, hydrolyzing O-glycosyl compounds"/>
    <property type="evidence" value="ECO:0007669"/>
    <property type="project" value="InterPro"/>
</dbReference>
<dbReference type="AlphaFoldDB" id="A0A345CWV3"/>
<dbReference type="GO" id="GO:0005576">
    <property type="term" value="C:extracellular region"/>
    <property type="evidence" value="ECO:0007669"/>
    <property type="project" value="InterPro"/>
</dbReference>
<evidence type="ECO:0000313" key="3">
    <source>
        <dbReference type="EMBL" id="AXF77920.1"/>
    </source>
</evidence>
<dbReference type="GO" id="GO:0030246">
    <property type="term" value="F:carbohydrate binding"/>
    <property type="evidence" value="ECO:0007669"/>
    <property type="project" value="InterPro"/>
</dbReference>
<dbReference type="SUPFAM" id="SSF51055">
    <property type="entry name" value="Carbohydrate binding domain"/>
    <property type="match status" value="1"/>
</dbReference>
<evidence type="ECO:0000313" key="4">
    <source>
        <dbReference type="Proteomes" id="UP000264980"/>
    </source>
</evidence>
<dbReference type="CDD" id="cd12215">
    <property type="entry name" value="ChiC_BD"/>
    <property type="match status" value="1"/>
</dbReference>
<dbReference type="Gene3D" id="2.10.10.20">
    <property type="entry name" value="Carbohydrate-binding module superfamily 5/12"/>
    <property type="match status" value="1"/>
</dbReference>
<dbReference type="SMART" id="SM00495">
    <property type="entry name" value="ChtBD3"/>
    <property type="match status" value="1"/>
</dbReference>
<sequence>MNGDDVKHAISSGVQSVTIALEISAGSRVTLSAVQPSSSTHYSLRYHWHASSGATVSAPNEVETSILMPEVTTVTRVDITLTVTNGRGDIARSSWPVCVLPVNGGSGNNQPDYPLWNRTSTYPGQSRVSHNGGNYQAKWWIATGVEPGLPNTTGPATGNSLPWIKI</sequence>
<reference evidence="3 4" key="1">
    <citation type="submission" date="2016-01" db="EMBL/GenBank/DDBJ databases">
        <authorList>
            <person name="Oliw E.H."/>
        </authorList>
    </citation>
    <scope>NUCLEOTIDE SEQUENCE [LARGE SCALE GENOMIC DNA]</scope>
    <source>
        <strain evidence="3 4">MDcuke</strain>
    </source>
</reference>
<dbReference type="InterPro" id="IPR013783">
    <property type="entry name" value="Ig-like_fold"/>
</dbReference>
<gene>
    <name evidence="3" type="ORF">AV903_20880</name>
</gene>
<dbReference type="EMBL" id="CP013970">
    <property type="protein sequence ID" value="AXF77920.1"/>
    <property type="molecule type" value="Genomic_DNA"/>
</dbReference>
<dbReference type="RefSeq" id="WP_233479458.1">
    <property type="nucleotide sequence ID" value="NZ_CP013970.1"/>
</dbReference>
<feature type="domain" description="Chitin-binding type-3" evidence="2">
    <location>
        <begin position="113"/>
        <end position="166"/>
    </location>
</feature>
<name>A0A345CWV3_9GAMM</name>
<organism evidence="3 4">
    <name type="scientific">Erwinia tracheiphila</name>
    <dbReference type="NCBI Taxonomy" id="65700"/>
    <lineage>
        <taxon>Bacteria</taxon>
        <taxon>Pseudomonadati</taxon>
        <taxon>Pseudomonadota</taxon>
        <taxon>Gammaproteobacteria</taxon>
        <taxon>Enterobacterales</taxon>
        <taxon>Erwiniaceae</taxon>
        <taxon>Erwinia</taxon>
    </lineage>
</organism>
<dbReference type="Gene3D" id="2.60.40.10">
    <property type="entry name" value="Immunoglobulins"/>
    <property type="match status" value="1"/>
</dbReference>
<keyword evidence="1" id="KW-0378">Hydrolase</keyword>